<dbReference type="AlphaFoldDB" id="A0A9D3T056"/>
<evidence type="ECO:0000313" key="12">
    <source>
        <dbReference type="Proteomes" id="UP001046870"/>
    </source>
</evidence>
<dbReference type="GO" id="GO:0005576">
    <property type="term" value="C:extracellular region"/>
    <property type="evidence" value="ECO:0007669"/>
    <property type="project" value="UniProtKB-SubCell"/>
</dbReference>
<feature type="region of interest" description="Disordered" evidence="9">
    <location>
        <begin position="115"/>
        <end position="139"/>
    </location>
</feature>
<evidence type="ECO:0000256" key="5">
    <source>
        <dbReference type="ARBA" id="ARBA00022901"/>
    </source>
</evidence>
<organism evidence="11 12">
    <name type="scientific">Megalops atlanticus</name>
    <name type="common">Tarpon</name>
    <name type="synonym">Clupea gigantea</name>
    <dbReference type="NCBI Taxonomy" id="7932"/>
    <lineage>
        <taxon>Eukaryota</taxon>
        <taxon>Metazoa</taxon>
        <taxon>Chordata</taxon>
        <taxon>Craniata</taxon>
        <taxon>Vertebrata</taxon>
        <taxon>Euteleostomi</taxon>
        <taxon>Actinopterygii</taxon>
        <taxon>Neopterygii</taxon>
        <taxon>Teleostei</taxon>
        <taxon>Elopiformes</taxon>
        <taxon>Megalopidae</taxon>
        <taxon>Megalops</taxon>
    </lineage>
</organism>
<evidence type="ECO:0000256" key="4">
    <source>
        <dbReference type="ARBA" id="ARBA00022685"/>
    </source>
</evidence>
<dbReference type="PROSITE" id="PS51257">
    <property type="entry name" value="PROKAR_LIPOPROTEIN"/>
    <property type="match status" value="1"/>
</dbReference>
<keyword evidence="6" id="KW-1015">Disulfide bond</keyword>
<gene>
    <name evidence="11" type="ORF">MATL_G00253380</name>
</gene>
<dbReference type="InterPro" id="IPR006024">
    <property type="entry name" value="Opioid_neupept"/>
</dbReference>
<evidence type="ECO:0000313" key="11">
    <source>
        <dbReference type="EMBL" id="KAG7455131.1"/>
    </source>
</evidence>
<dbReference type="PRINTS" id="PR01028">
    <property type="entry name" value="OPIOIDPRCRSR"/>
</dbReference>
<keyword evidence="4" id="KW-0165">Cleavage on pair of basic residues</keyword>
<keyword evidence="10" id="KW-0732">Signal</keyword>
<dbReference type="GO" id="GO:0031628">
    <property type="term" value="F:opioid receptor binding"/>
    <property type="evidence" value="ECO:0007669"/>
    <property type="project" value="TreeGrafter"/>
</dbReference>
<dbReference type="Pfam" id="PF01160">
    <property type="entry name" value="Opiods_neuropep"/>
    <property type="match status" value="1"/>
</dbReference>
<evidence type="ECO:0000256" key="1">
    <source>
        <dbReference type="ARBA" id="ARBA00004613"/>
    </source>
</evidence>
<dbReference type="InterPro" id="IPR000703">
    <property type="entry name" value="Proenkphlin_A"/>
</dbReference>
<comment type="similarity">
    <text evidence="2">Belongs to the opioid neuropeptide precursor family.</text>
</comment>
<accession>A0A9D3T056</accession>
<dbReference type="GO" id="GO:0001515">
    <property type="term" value="F:opioid peptide activity"/>
    <property type="evidence" value="ECO:0007669"/>
    <property type="project" value="UniProtKB-KW"/>
</dbReference>
<dbReference type="GO" id="GO:0005886">
    <property type="term" value="C:plasma membrane"/>
    <property type="evidence" value="ECO:0007669"/>
    <property type="project" value="TreeGrafter"/>
</dbReference>
<dbReference type="EMBL" id="JAFDVH010000024">
    <property type="protein sequence ID" value="KAG7455131.1"/>
    <property type="molecule type" value="Genomic_DNA"/>
</dbReference>
<evidence type="ECO:0000256" key="9">
    <source>
        <dbReference type="SAM" id="MobiDB-lite"/>
    </source>
</evidence>
<dbReference type="PANTHER" id="PTHR11438">
    <property type="entry name" value="PROENKEPHALIN"/>
    <property type="match status" value="1"/>
</dbReference>
<dbReference type="OrthoDB" id="9928775at2759"/>
<evidence type="ECO:0000256" key="6">
    <source>
        <dbReference type="ARBA" id="ARBA00023157"/>
    </source>
</evidence>
<keyword evidence="12" id="KW-1185">Reference proteome</keyword>
<feature type="region of interest" description="Disordered" evidence="9">
    <location>
        <begin position="71"/>
        <end position="96"/>
    </location>
</feature>
<feature type="signal peptide" evidence="10">
    <location>
        <begin position="1"/>
        <end position="24"/>
    </location>
</feature>
<dbReference type="GO" id="GO:0007268">
    <property type="term" value="P:chemical synaptic transmission"/>
    <property type="evidence" value="ECO:0007669"/>
    <property type="project" value="TreeGrafter"/>
</dbReference>
<dbReference type="GO" id="GO:0030425">
    <property type="term" value="C:dendrite"/>
    <property type="evidence" value="ECO:0007669"/>
    <property type="project" value="TreeGrafter"/>
</dbReference>
<keyword evidence="7" id="KW-0257">Endorphin</keyword>
<evidence type="ECO:0000256" key="2">
    <source>
        <dbReference type="ARBA" id="ARBA00008543"/>
    </source>
</evidence>
<dbReference type="Proteomes" id="UP001046870">
    <property type="component" value="Chromosome 24"/>
</dbReference>
<name>A0A9D3T056_MEGAT</name>
<dbReference type="GO" id="GO:0043679">
    <property type="term" value="C:axon terminus"/>
    <property type="evidence" value="ECO:0007669"/>
    <property type="project" value="TreeGrafter"/>
</dbReference>
<feature type="chain" id="PRO_5038406624" description="Synenkephalin" evidence="10">
    <location>
        <begin position="25"/>
        <end position="250"/>
    </location>
</feature>
<evidence type="ECO:0000256" key="10">
    <source>
        <dbReference type="SAM" id="SignalP"/>
    </source>
</evidence>
<proteinExistence type="inferred from homology"/>
<protein>
    <recommendedName>
        <fullName evidence="13">Synenkephalin</fullName>
    </recommendedName>
</protein>
<keyword evidence="5" id="KW-0555">Opioid peptide</keyword>
<comment type="caution">
    <text evidence="11">The sequence shown here is derived from an EMBL/GenBank/DDBJ whole genome shotgun (WGS) entry which is preliminary data.</text>
</comment>
<dbReference type="PANTHER" id="PTHR11438:SF3">
    <property type="entry name" value="PROENKEPHALIN-A"/>
    <property type="match status" value="1"/>
</dbReference>
<keyword evidence="3" id="KW-0964">Secreted</keyword>
<evidence type="ECO:0000256" key="3">
    <source>
        <dbReference type="ARBA" id="ARBA00022525"/>
    </source>
</evidence>
<reference evidence="11" key="1">
    <citation type="submission" date="2021-01" db="EMBL/GenBank/DDBJ databases">
        <authorList>
            <person name="Zahm M."/>
            <person name="Roques C."/>
            <person name="Cabau C."/>
            <person name="Klopp C."/>
            <person name="Donnadieu C."/>
            <person name="Jouanno E."/>
            <person name="Lampietro C."/>
            <person name="Louis A."/>
            <person name="Herpin A."/>
            <person name="Echchiki A."/>
            <person name="Berthelot C."/>
            <person name="Parey E."/>
            <person name="Roest-Crollius H."/>
            <person name="Braasch I."/>
            <person name="Postlethwait J."/>
            <person name="Bobe J."/>
            <person name="Montfort J."/>
            <person name="Bouchez O."/>
            <person name="Begum T."/>
            <person name="Mejri S."/>
            <person name="Adams A."/>
            <person name="Chen W.-J."/>
            <person name="Guiguen Y."/>
        </authorList>
    </citation>
    <scope>NUCLEOTIDE SEQUENCE</scope>
    <source>
        <strain evidence="11">YG-15Mar2019-1</strain>
        <tissue evidence="11">Brain</tissue>
    </source>
</reference>
<evidence type="ECO:0000256" key="8">
    <source>
        <dbReference type="ARBA" id="ARBA00023320"/>
    </source>
</evidence>
<dbReference type="GO" id="GO:0007600">
    <property type="term" value="P:sensory perception"/>
    <property type="evidence" value="ECO:0007669"/>
    <property type="project" value="TreeGrafter"/>
</dbReference>
<evidence type="ECO:0000256" key="7">
    <source>
        <dbReference type="ARBA" id="ARBA00023205"/>
    </source>
</evidence>
<evidence type="ECO:0008006" key="13">
    <source>
        <dbReference type="Google" id="ProtNLM"/>
    </source>
</evidence>
<dbReference type="GO" id="GO:0007218">
    <property type="term" value="P:neuropeptide signaling pathway"/>
    <property type="evidence" value="ECO:0007669"/>
    <property type="project" value="UniProtKB-KW"/>
</dbReference>
<sequence length="250" mass="27387">MARMVSPYWTLLAVSACLVLTVQAGCGKDCALCLLRLQGLQPGVSSLTCAKECGGLTMTESLDLCKETLQGKTPDSATEEDRAAADGAGQNGNEQERARRYGGFMKRYGGFMKKSGGVNTEPEDTDDGGEIPGKRYGGFMKKGADSGEDRLNMVRELLTAGVGEGGGRSAEDGEILKRYGGFMRAVRRTPDLDDDIKELQKRYGGFMRRVGRPDWEETQKKYGGFLKRSRWADEEALSPLMEKRYGGFMD</sequence>
<dbReference type="GO" id="GO:0043025">
    <property type="term" value="C:neuronal cell body"/>
    <property type="evidence" value="ECO:0007669"/>
    <property type="project" value="TreeGrafter"/>
</dbReference>
<dbReference type="PRINTS" id="PR01029">
    <property type="entry name" value="PENKAPRCRSR"/>
</dbReference>
<comment type="subcellular location">
    <subcellularLocation>
        <location evidence="1">Secreted</location>
    </subcellularLocation>
</comment>
<keyword evidence="8" id="KW-0527">Neuropeptide</keyword>